<dbReference type="Proteomes" id="UP000053947">
    <property type="component" value="Unassembled WGS sequence"/>
</dbReference>
<dbReference type="AlphaFoldDB" id="A0A0W0GGQ6"/>
<proteinExistence type="predicted"/>
<name>A0A0W0GGQ6_9CHLR</name>
<reference evidence="1 2" key="1">
    <citation type="submission" date="2015-06" db="EMBL/GenBank/DDBJ databases">
        <title>Genome sequence of the organohalide-respiring Dehalogenimonas alkenigignens type strain (IP3-3T).</title>
        <authorList>
            <person name="Key T.A."/>
            <person name="Richmond D.P."/>
            <person name="Bowman K.S."/>
            <person name="Cho Y.-J."/>
            <person name="Chun J."/>
            <person name="da Costa M.S."/>
            <person name="Rainey F.A."/>
            <person name="Moe W.M."/>
        </authorList>
    </citation>
    <scope>NUCLEOTIDE SEQUENCE [LARGE SCALE GENOMIC DNA]</scope>
    <source>
        <strain evidence="1 2">IP3-3</strain>
    </source>
</reference>
<accession>A0A0W0GGQ6</accession>
<protein>
    <submittedName>
        <fullName evidence="1">Uncharacterized protein</fullName>
    </submittedName>
</protein>
<evidence type="ECO:0000313" key="2">
    <source>
        <dbReference type="Proteomes" id="UP000053947"/>
    </source>
</evidence>
<gene>
    <name evidence="1" type="ORF">DEALK_05970</name>
</gene>
<comment type="caution">
    <text evidence="1">The sequence shown here is derived from an EMBL/GenBank/DDBJ whole genome shotgun (WGS) entry which is preliminary data.</text>
</comment>
<dbReference type="EMBL" id="LFDV01000002">
    <property type="protein sequence ID" value="KTB47752.1"/>
    <property type="molecule type" value="Genomic_DNA"/>
</dbReference>
<dbReference type="STRING" id="1217799.DEALK_05970"/>
<evidence type="ECO:0000313" key="1">
    <source>
        <dbReference type="EMBL" id="KTB47752.1"/>
    </source>
</evidence>
<organism evidence="1 2">
    <name type="scientific">Dehalogenimonas alkenigignens</name>
    <dbReference type="NCBI Taxonomy" id="1217799"/>
    <lineage>
        <taxon>Bacteria</taxon>
        <taxon>Bacillati</taxon>
        <taxon>Chloroflexota</taxon>
        <taxon>Dehalococcoidia</taxon>
        <taxon>Dehalococcoidales</taxon>
        <taxon>Dehalococcoidaceae</taxon>
        <taxon>Dehalogenimonas</taxon>
    </lineage>
</organism>
<sequence>MMNHNTNDAGILPPIRGMVKCLEQHGLIAGSVIQRLNTNIIKVIKSY</sequence>
<keyword evidence="2" id="KW-1185">Reference proteome</keyword>